<protein>
    <submittedName>
        <fullName evidence="1">Uncharacterized protein</fullName>
    </submittedName>
</protein>
<evidence type="ECO:0000313" key="1">
    <source>
        <dbReference type="EMBL" id="EWM29869.1"/>
    </source>
</evidence>
<name>W7UA67_9STRA</name>
<proteinExistence type="predicted"/>
<evidence type="ECO:0000313" key="2">
    <source>
        <dbReference type="Proteomes" id="UP000019335"/>
    </source>
</evidence>
<dbReference type="AlphaFoldDB" id="W7UA67"/>
<accession>W7UA67</accession>
<dbReference type="Proteomes" id="UP000019335">
    <property type="component" value="Chromosome 2"/>
</dbReference>
<organism evidence="1 2">
    <name type="scientific">Nannochloropsis gaditana</name>
    <dbReference type="NCBI Taxonomy" id="72520"/>
    <lineage>
        <taxon>Eukaryota</taxon>
        <taxon>Sar</taxon>
        <taxon>Stramenopiles</taxon>
        <taxon>Ochrophyta</taxon>
        <taxon>Eustigmatophyceae</taxon>
        <taxon>Eustigmatales</taxon>
        <taxon>Monodopsidaceae</taxon>
        <taxon>Nannochloropsis</taxon>
    </lineage>
</organism>
<reference evidence="1 2" key="1">
    <citation type="journal article" date="2014" name="Mol. Plant">
        <title>Chromosome Scale Genome Assembly and Transcriptome Profiling of Nannochloropsis gaditana in Nitrogen Depletion.</title>
        <authorList>
            <person name="Corteggiani Carpinelli E."/>
            <person name="Telatin A."/>
            <person name="Vitulo N."/>
            <person name="Forcato C."/>
            <person name="D'Angelo M."/>
            <person name="Schiavon R."/>
            <person name="Vezzi A."/>
            <person name="Giacometti G.M."/>
            <person name="Morosinotto T."/>
            <person name="Valle G."/>
        </authorList>
    </citation>
    <scope>NUCLEOTIDE SEQUENCE [LARGE SCALE GENOMIC DNA]</scope>
    <source>
        <strain evidence="1 2">B-31</strain>
    </source>
</reference>
<dbReference type="EMBL" id="AZIL01000115">
    <property type="protein sequence ID" value="EWM29869.1"/>
    <property type="molecule type" value="Genomic_DNA"/>
</dbReference>
<sequence length="218" mass="24896">MWIEYKRDSADQQKVIPLAAFRAWPAISLFFLTPLKRLGGRGRAAYRCLPCLRRLGTPPRPARRSRAWPRWKGSPAFTHSLLSTTAWHDMESVSQYQIRSRWAGGDTPPHFSHYAIAPSPPPSISSFTLTKPRVCACTHQHKVLLCIQYPCPGQARICTRKVKSHKAMVASAIIISIHNFQTRTNARSKSIKDACWLCAFMRLEDAEMTRQRDIKYSM</sequence>
<comment type="caution">
    <text evidence="1">The sequence shown here is derived from an EMBL/GenBank/DDBJ whole genome shotgun (WGS) entry which is preliminary data.</text>
</comment>
<gene>
    <name evidence="1" type="ORF">Naga_100106g14</name>
</gene>
<keyword evidence="2" id="KW-1185">Reference proteome</keyword>